<evidence type="ECO:0000313" key="2">
    <source>
        <dbReference type="Proteomes" id="UP000254343"/>
    </source>
</evidence>
<organism evidence="1 2">
    <name type="scientific">Afipia felis</name>
    <name type="common">Cat scratch disease bacillus</name>
    <dbReference type="NCBI Taxonomy" id="1035"/>
    <lineage>
        <taxon>Bacteria</taxon>
        <taxon>Pseudomonadati</taxon>
        <taxon>Pseudomonadota</taxon>
        <taxon>Alphaproteobacteria</taxon>
        <taxon>Hyphomicrobiales</taxon>
        <taxon>Nitrobacteraceae</taxon>
        <taxon>Afipia</taxon>
    </lineage>
</organism>
<protein>
    <submittedName>
        <fullName evidence="1">Uncharacterized protein</fullName>
    </submittedName>
</protein>
<gene>
    <name evidence="1" type="ORF">NCTC12722_03281</name>
</gene>
<reference evidence="1 2" key="1">
    <citation type="submission" date="2018-06" db="EMBL/GenBank/DDBJ databases">
        <authorList>
            <consortium name="Pathogen Informatics"/>
            <person name="Doyle S."/>
        </authorList>
    </citation>
    <scope>NUCLEOTIDE SEQUENCE [LARGE SCALE GENOMIC DNA]</scope>
    <source>
        <strain evidence="1 2">NCTC12722</strain>
    </source>
</reference>
<dbReference type="RefSeq" id="WP_002716884.1">
    <property type="nucleotide sequence ID" value="NZ_UFSI01000001.1"/>
</dbReference>
<dbReference type="EMBL" id="UIGB01000001">
    <property type="protein sequence ID" value="SUU86060.1"/>
    <property type="molecule type" value="Genomic_DNA"/>
</dbReference>
<sequence>MTAAAPHDYSLHPRDWTWAMHEEATPEQMAIYNKWWWSSVTGTNLEKWMEDERIDAEIYERDKEWVH</sequence>
<name>A0A380WAP0_AFIFE</name>
<accession>A0A380WAP0</accession>
<dbReference type="Proteomes" id="UP000254343">
    <property type="component" value="Unassembled WGS sequence"/>
</dbReference>
<proteinExistence type="predicted"/>
<dbReference type="AlphaFoldDB" id="A0A380WAP0"/>
<dbReference type="InterPro" id="IPR036380">
    <property type="entry name" value="Isochorismatase-like_sf"/>
</dbReference>
<evidence type="ECO:0000313" key="1">
    <source>
        <dbReference type="EMBL" id="SUU86060.1"/>
    </source>
</evidence>
<dbReference type="SUPFAM" id="SSF52499">
    <property type="entry name" value="Isochorismatase-like hydrolases"/>
    <property type="match status" value="1"/>
</dbReference>